<evidence type="ECO:0000256" key="7">
    <source>
        <dbReference type="SAM" id="Phobius"/>
    </source>
</evidence>
<dbReference type="InterPro" id="IPR011701">
    <property type="entry name" value="MFS"/>
</dbReference>
<feature type="transmembrane region" description="Helical" evidence="7">
    <location>
        <begin position="244"/>
        <end position="264"/>
    </location>
</feature>
<dbReference type="EMBL" id="VNJI01000007">
    <property type="protein sequence ID" value="TVY10534.1"/>
    <property type="molecule type" value="Genomic_DNA"/>
</dbReference>
<comment type="subcellular location">
    <subcellularLocation>
        <location evidence="1">Cell membrane</location>
        <topology evidence="1">Multi-pass membrane protein</topology>
    </subcellularLocation>
</comment>
<dbReference type="RefSeq" id="WP_144845043.1">
    <property type="nucleotide sequence ID" value="NZ_VNJI01000007.1"/>
</dbReference>
<dbReference type="InterPro" id="IPR020846">
    <property type="entry name" value="MFS_dom"/>
</dbReference>
<name>A0A559KEI4_9BACL</name>
<keyword evidence="5 7" id="KW-1133">Transmembrane helix</keyword>
<evidence type="ECO:0000256" key="2">
    <source>
        <dbReference type="ARBA" id="ARBA00022448"/>
    </source>
</evidence>
<feature type="transmembrane region" description="Helical" evidence="7">
    <location>
        <begin position="162"/>
        <end position="183"/>
    </location>
</feature>
<evidence type="ECO:0000313" key="10">
    <source>
        <dbReference type="Proteomes" id="UP000317036"/>
    </source>
</evidence>
<evidence type="ECO:0000256" key="6">
    <source>
        <dbReference type="ARBA" id="ARBA00023136"/>
    </source>
</evidence>
<evidence type="ECO:0000313" key="9">
    <source>
        <dbReference type="EMBL" id="TVY10534.1"/>
    </source>
</evidence>
<feature type="domain" description="Major facilitator superfamily (MFS) profile" evidence="8">
    <location>
        <begin position="11"/>
        <end position="389"/>
    </location>
</feature>
<dbReference type="PANTHER" id="PTHR23521">
    <property type="entry name" value="TRANSPORTER MFS SUPERFAMILY"/>
    <property type="match status" value="1"/>
</dbReference>
<dbReference type="Proteomes" id="UP000317036">
    <property type="component" value="Unassembled WGS sequence"/>
</dbReference>
<organism evidence="9 10">
    <name type="scientific">Paenibacillus cremeus</name>
    <dbReference type="NCBI Taxonomy" id="2163881"/>
    <lineage>
        <taxon>Bacteria</taxon>
        <taxon>Bacillati</taxon>
        <taxon>Bacillota</taxon>
        <taxon>Bacilli</taxon>
        <taxon>Bacillales</taxon>
        <taxon>Paenibacillaceae</taxon>
        <taxon>Paenibacillus</taxon>
    </lineage>
</organism>
<evidence type="ECO:0000256" key="1">
    <source>
        <dbReference type="ARBA" id="ARBA00004651"/>
    </source>
</evidence>
<gene>
    <name evidence="9" type="ORF">FPZ49_07300</name>
</gene>
<accession>A0A559KEI4</accession>
<dbReference type="SUPFAM" id="SSF103473">
    <property type="entry name" value="MFS general substrate transporter"/>
    <property type="match status" value="1"/>
</dbReference>
<sequence>MNPQPAFPASRFLILIFIVILTGFSQGLLLPLLTVLLEHSGISSGMNGLNTAVLYLGVFLTMFFIEKPLARFGYRTMILGGLLLVMSASVLFPLHAGLWFWAALRLLVGIGESSLHYSTQLWIIATSPADRRGRNISFYGMSYATGFSLGPLGINLLRFGDWLPFALIAVSFAACIVLLLRLPNAMPEKQTVDREKTAPPGNRFIRVYAIAWFALTPSFLYGYMESTMNANFPVYGLRSGITEAWVSILLPAIGFGSLILQLPLGELSDRIGRKPVLIGAATFGALAFLAVPWSGGNVWLMLLLLGVAGGLVGSFFSLGLAYMADILPRTLLPAANVIASIHYSMGSMAGPNLGGFGMQVLPLGSMFVFLGGLFLLFAVSGLTFRRGREVVESSINLSV</sequence>
<dbReference type="GO" id="GO:0022857">
    <property type="term" value="F:transmembrane transporter activity"/>
    <property type="evidence" value="ECO:0007669"/>
    <property type="project" value="InterPro"/>
</dbReference>
<proteinExistence type="predicted"/>
<evidence type="ECO:0000256" key="3">
    <source>
        <dbReference type="ARBA" id="ARBA00022475"/>
    </source>
</evidence>
<dbReference type="InterPro" id="IPR047200">
    <property type="entry name" value="MFS_YcaD-like"/>
</dbReference>
<feature type="transmembrane region" description="Helical" evidence="7">
    <location>
        <begin position="72"/>
        <end position="92"/>
    </location>
</feature>
<keyword evidence="10" id="KW-1185">Reference proteome</keyword>
<feature type="transmembrane region" description="Helical" evidence="7">
    <location>
        <begin position="276"/>
        <end position="293"/>
    </location>
</feature>
<feature type="transmembrane region" description="Helical" evidence="7">
    <location>
        <begin position="48"/>
        <end position="65"/>
    </location>
</feature>
<dbReference type="PROSITE" id="PS50850">
    <property type="entry name" value="MFS"/>
    <property type="match status" value="1"/>
</dbReference>
<comment type="caution">
    <text evidence="9">The sequence shown here is derived from an EMBL/GenBank/DDBJ whole genome shotgun (WGS) entry which is preliminary data.</text>
</comment>
<dbReference type="CDD" id="cd17477">
    <property type="entry name" value="MFS_YcaD_like"/>
    <property type="match status" value="1"/>
</dbReference>
<dbReference type="AlphaFoldDB" id="A0A559KEI4"/>
<keyword evidence="3" id="KW-1003">Cell membrane</keyword>
<keyword evidence="6 7" id="KW-0472">Membrane</keyword>
<dbReference type="InterPro" id="IPR036259">
    <property type="entry name" value="MFS_trans_sf"/>
</dbReference>
<dbReference type="PANTHER" id="PTHR23521:SF2">
    <property type="entry name" value="TRANSPORTER MFS SUPERFAMILY"/>
    <property type="match status" value="1"/>
</dbReference>
<dbReference type="Gene3D" id="1.20.1250.20">
    <property type="entry name" value="MFS general substrate transporter like domains"/>
    <property type="match status" value="2"/>
</dbReference>
<evidence type="ECO:0000256" key="4">
    <source>
        <dbReference type="ARBA" id="ARBA00022692"/>
    </source>
</evidence>
<keyword evidence="4 7" id="KW-0812">Transmembrane</keyword>
<evidence type="ECO:0000256" key="5">
    <source>
        <dbReference type="ARBA" id="ARBA00022989"/>
    </source>
</evidence>
<dbReference type="PROSITE" id="PS00216">
    <property type="entry name" value="SUGAR_TRANSPORT_1"/>
    <property type="match status" value="1"/>
</dbReference>
<evidence type="ECO:0000259" key="8">
    <source>
        <dbReference type="PROSITE" id="PS50850"/>
    </source>
</evidence>
<feature type="transmembrane region" description="Helical" evidence="7">
    <location>
        <begin position="356"/>
        <end position="379"/>
    </location>
</feature>
<feature type="transmembrane region" description="Helical" evidence="7">
    <location>
        <begin position="331"/>
        <end position="350"/>
    </location>
</feature>
<dbReference type="OrthoDB" id="478565at2"/>
<dbReference type="Pfam" id="PF07690">
    <property type="entry name" value="MFS_1"/>
    <property type="match status" value="1"/>
</dbReference>
<dbReference type="InterPro" id="IPR005829">
    <property type="entry name" value="Sugar_transporter_CS"/>
</dbReference>
<reference evidence="9 10" key="1">
    <citation type="submission" date="2019-07" db="EMBL/GenBank/DDBJ databases">
        <authorList>
            <person name="Kim J."/>
        </authorList>
    </citation>
    <scope>NUCLEOTIDE SEQUENCE [LARGE SCALE GENOMIC DNA]</scope>
    <source>
        <strain evidence="9 10">JC52</strain>
    </source>
</reference>
<protein>
    <submittedName>
        <fullName evidence="9">MFS transporter</fullName>
    </submittedName>
</protein>
<feature type="transmembrane region" description="Helical" evidence="7">
    <location>
        <begin position="204"/>
        <end position="224"/>
    </location>
</feature>
<keyword evidence="2" id="KW-0813">Transport</keyword>
<feature type="transmembrane region" description="Helical" evidence="7">
    <location>
        <begin position="12"/>
        <end position="36"/>
    </location>
</feature>
<dbReference type="GO" id="GO:0005886">
    <property type="term" value="C:plasma membrane"/>
    <property type="evidence" value="ECO:0007669"/>
    <property type="project" value="UniProtKB-SubCell"/>
</dbReference>
<feature type="transmembrane region" description="Helical" evidence="7">
    <location>
        <begin position="299"/>
        <end position="324"/>
    </location>
</feature>